<evidence type="ECO:0000256" key="8">
    <source>
        <dbReference type="ARBA" id="ARBA00023012"/>
    </source>
</evidence>
<dbReference type="InterPro" id="IPR000014">
    <property type="entry name" value="PAS"/>
</dbReference>
<dbReference type="SMART" id="SM00448">
    <property type="entry name" value="REC"/>
    <property type="match status" value="1"/>
</dbReference>
<dbReference type="SUPFAM" id="SSF55785">
    <property type="entry name" value="PYP-like sensor domain (PAS domain)"/>
    <property type="match status" value="3"/>
</dbReference>
<feature type="domain" description="Histidine kinase" evidence="12">
    <location>
        <begin position="476"/>
        <end position="699"/>
    </location>
</feature>
<evidence type="ECO:0000313" key="17">
    <source>
        <dbReference type="Proteomes" id="UP000217265"/>
    </source>
</evidence>
<dbReference type="SUPFAM" id="SSF52172">
    <property type="entry name" value="CheY-like"/>
    <property type="match status" value="1"/>
</dbReference>
<evidence type="ECO:0000256" key="5">
    <source>
        <dbReference type="ARBA" id="ARBA00022741"/>
    </source>
</evidence>
<evidence type="ECO:0000256" key="2">
    <source>
        <dbReference type="ARBA" id="ARBA00012438"/>
    </source>
</evidence>
<dbReference type="EC" id="2.7.13.3" evidence="2"/>
<dbReference type="OrthoDB" id="9813024at2"/>
<dbReference type="InterPro" id="IPR035965">
    <property type="entry name" value="PAS-like_dom_sf"/>
</dbReference>
<evidence type="ECO:0000259" key="13">
    <source>
        <dbReference type="PROSITE" id="PS50110"/>
    </source>
</evidence>
<feature type="coiled-coil region" evidence="10">
    <location>
        <begin position="193"/>
        <end position="220"/>
    </location>
</feature>
<dbReference type="GO" id="GO:0000155">
    <property type="term" value="F:phosphorelay sensor kinase activity"/>
    <property type="evidence" value="ECO:0007669"/>
    <property type="project" value="InterPro"/>
</dbReference>
<keyword evidence="3 9" id="KW-0597">Phosphoprotein</keyword>
<evidence type="ECO:0000256" key="4">
    <source>
        <dbReference type="ARBA" id="ARBA00022679"/>
    </source>
</evidence>
<dbReference type="PANTHER" id="PTHR43065:SF46">
    <property type="entry name" value="C4-DICARBOXYLATE TRANSPORT SENSOR PROTEIN DCTB"/>
    <property type="match status" value="1"/>
</dbReference>
<dbReference type="InterPro" id="IPR036097">
    <property type="entry name" value="HisK_dim/P_sf"/>
</dbReference>
<dbReference type="GO" id="GO:0006355">
    <property type="term" value="P:regulation of DNA-templated transcription"/>
    <property type="evidence" value="ECO:0007669"/>
    <property type="project" value="InterPro"/>
</dbReference>
<dbReference type="Pfam" id="PF02518">
    <property type="entry name" value="HATPase_c"/>
    <property type="match status" value="1"/>
</dbReference>
<evidence type="ECO:0000256" key="10">
    <source>
        <dbReference type="SAM" id="Coils"/>
    </source>
</evidence>
<dbReference type="PROSITE" id="PS50110">
    <property type="entry name" value="RESPONSE_REGULATORY"/>
    <property type="match status" value="1"/>
</dbReference>
<feature type="transmembrane region" description="Helical" evidence="11">
    <location>
        <begin position="47"/>
        <end position="66"/>
    </location>
</feature>
<organism evidence="16 17">
    <name type="scientific">Nibricoccus aquaticus</name>
    <dbReference type="NCBI Taxonomy" id="2576891"/>
    <lineage>
        <taxon>Bacteria</taxon>
        <taxon>Pseudomonadati</taxon>
        <taxon>Verrucomicrobiota</taxon>
        <taxon>Opitutia</taxon>
        <taxon>Opitutales</taxon>
        <taxon>Opitutaceae</taxon>
        <taxon>Nibricoccus</taxon>
    </lineage>
</organism>
<sequence>MNPKNPARIAWRIAGAYMVVAGAWILLSDQIVMALWGNTTTALTVVQTYKGWFFVVVSGGLLFWWVRGEMRKSGEVEAQTTGIEEEAKRLEMMLEGGSEAFFLFDHAWRYTHVSRQAELMLGRPASELLGRVIWEAVPETVGSDYQKACLQVAQTRKAGTFDAYFAPWEKWFEGRIYPRAEGVAVFTRDVTMRHTAEERLGEATQRLKQSEVRLKAAQARAKMGSWESDMATKENWWSEQLCRMFNRDPALGPAPLPEFLEMLHPDDRPMILNTAAEMPVLRSIKTEKFRSNPAHGPVRYFDAIVEAIFDEKGNRIKAGGTIMDVTEQREAEVALRDSEAKYRLIVETAHEGIWLIDAEDRTTFVNRRMAEMLGYASEAEMLGRKVFDFMDEAARAEANEVLARRRRGLREDHDFRFRCKDGSDLWASLSASPIHDEKGGYAGALAMVMDMTERKRLEEQLRQVQKMEAIGQLSGGVAHDFNNLLTVIKGQISLLQCAGPRDPETDQSLEDISLAADRAANLTRQLLAFSRRQVLQLRDLNINEVVEGMGSMVRRIVGEDVTVELACAPGAIGVQADTGMMEQVILNLVVNARDAMPKGGRLRIETARVEIDAETARKRPEGRAGSFVRLTVADTGTGIPPETLPKIFEPFFTTKEFGKGTGLGLATVYGIVQQHRGWISVESVVGAGTRFHVHVPALEGVALAVVVGLEEPAGAAGGGEMILLVEDEAEVRAVARFALVRQGYQVIEAEHGAKALEAWAQHTGKIKLLLTDVVMPGGISGVDLALRLRQEQPGLRVIYMSGYSPEMAGKNFALREGVNFLPKPFDMTTLTRVVRASLDRAGSAAPF</sequence>
<dbReference type="InterPro" id="IPR011006">
    <property type="entry name" value="CheY-like_superfamily"/>
</dbReference>
<dbReference type="PRINTS" id="PR00344">
    <property type="entry name" value="BCTRLSENSOR"/>
</dbReference>
<dbReference type="Pfam" id="PF00989">
    <property type="entry name" value="PAS"/>
    <property type="match status" value="1"/>
</dbReference>
<dbReference type="SUPFAM" id="SSF47384">
    <property type="entry name" value="Homodimeric domain of signal transducing histidine kinase"/>
    <property type="match status" value="1"/>
</dbReference>
<evidence type="ECO:0000259" key="12">
    <source>
        <dbReference type="PROSITE" id="PS50109"/>
    </source>
</evidence>
<comment type="catalytic activity">
    <reaction evidence="1">
        <text>ATP + protein L-histidine = ADP + protein N-phospho-L-histidine.</text>
        <dbReference type="EC" id="2.7.13.3"/>
    </reaction>
</comment>
<evidence type="ECO:0000256" key="7">
    <source>
        <dbReference type="ARBA" id="ARBA00022840"/>
    </source>
</evidence>
<dbReference type="PANTHER" id="PTHR43065">
    <property type="entry name" value="SENSOR HISTIDINE KINASE"/>
    <property type="match status" value="1"/>
</dbReference>
<dbReference type="InterPro" id="IPR005467">
    <property type="entry name" value="His_kinase_dom"/>
</dbReference>
<feature type="domain" description="PAS" evidence="14">
    <location>
        <begin position="86"/>
        <end position="131"/>
    </location>
</feature>
<dbReference type="InterPro" id="IPR003594">
    <property type="entry name" value="HATPase_dom"/>
</dbReference>
<dbReference type="InterPro" id="IPR001789">
    <property type="entry name" value="Sig_transdc_resp-reg_receiver"/>
</dbReference>
<dbReference type="PROSITE" id="PS50112">
    <property type="entry name" value="PAS"/>
    <property type="match status" value="2"/>
</dbReference>
<keyword evidence="6" id="KW-0418">Kinase</keyword>
<evidence type="ECO:0000256" key="9">
    <source>
        <dbReference type="PROSITE-ProRule" id="PRU00169"/>
    </source>
</evidence>
<dbReference type="Gene3D" id="1.10.287.130">
    <property type="match status" value="1"/>
</dbReference>
<evidence type="ECO:0000313" key="16">
    <source>
        <dbReference type="EMBL" id="ATC62741.1"/>
    </source>
</evidence>
<keyword evidence="10" id="KW-0175">Coiled coil</keyword>
<keyword evidence="11" id="KW-1133">Transmembrane helix</keyword>
<gene>
    <name evidence="16" type="ORF">CMV30_01475</name>
</gene>
<dbReference type="CDD" id="cd00130">
    <property type="entry name" value="PAS"/>
    <property type="match status" value="2"/>
</dbReference>
<protein>
    <recommendedName>
        <fullName evidence="2">histidine kinase</fullName>
        <ecNumber evidence="2">2.7.13.3</ecNumber>
    </recommendedName>
</protein>
<dbReference type="SMART" id="SM00086">
    <property type="entry name" value="PAC"/>
    <property type="match status" value="2"/>
</dbReference>
<dbReference type="InterPro" id="IPR001610">
    <property type="entry name" value="PAC"/>
</dbReference>
<dbReference type="Pfam" id="PF00512">
    <property type="entry name" value="HisKA"/>
    <property type="match status" value="1"/>
</dbReference>
<dbReference type="InterPro" id="IPR003661">
    <property type="entry name" value="HisK_dim/P_dom"/>
</dbReference>
<dbReference type="NCBIfam" id="TIGR00229">
    <property type="entry name" value="sensory_box"/>
    <property type="match status" value="2"/>
</dbReference>
<evidence type="ECO:0000256" key="3">
    <source>
        <dbReference type="ARBA" id="ARBA00022553"/>
    </source>
</evidence>
<dbReference type="CDD" id="cd00082">
    <property type="entry name" value="HisKA"/>
    <property type="match status" value="1"/>
</dbReference>
<dbReference type="Pfam" id="PF00072">
    <property type="entry name" value="Response_reg"/>
    <property type="match status" value="1"/>
</dbReference>
<name>A0A290QEH0_9BACT</name>
<dbReference type="Gene3D" id="3.40.50.2300">
    <property type="match status" value="1"/>
</dbReference>
<dbReference type="KEGG" id="vbh:CMV30_01475"/>
<dbReference type="InterPro" id="IPR004358">
    <property type="entry name" value="Sig_transdc_His_kin-like_C"/>
</dbReference>
<dbReference type="InterPro" id="IPR013656">
    <property type="entry name" value="PAS_4"/>
</dbReference>
<dbReference type="RefSeq" id="WP_096054376.1">
    <property type="nucleotide sequence ID" value="NZ_CP023344.1"/>
</dbReference>
<reference evidence="16 17" key="1">
    <citation type="submission" date="2017-09" db="EMBL/GenBank/DDBJ databases">
        <title>Complete genome sequence of Verrucomicrobial strain HZ-65, isolated from freshwater.</title>
        <authorList>
            <person name="Choi A."/>
        </authorList>
    </citation>
    <scope>NUCLEOTIDE SEQUENCE [LARGE SCALE GENOMIC DNA]</scope>
    <source>
        <strain evidence="16 17">HZ-65</strain>
    </source>
</reference>
<dbReference type="GO" id="GO:0005524">
    <property type="term" value="F:ATP binding"/>
    <property type="evidence" value="ECO:0007669"/>
    <property type="project" value="UniProtKB-KW"/>
</dbReference>
<proteinExistence type="predicted"/>
<dbReference type="SMART" id="SM00091">
    <property type="entry name" value="PAS"/>
    <property type="match status" value="3"/>
</dbReference>
<dbReference type="InterPro" id="IPR013767">
    <property type="entry name" value="PAS_fold"/>
</dbReference>
<dbReference type="PROSITE" id="PS50109">
    <property type="entry name" value="HIS_KIN"/>
    <property type="match status" value="1"/>
</dbReference>
<dbReference type="InterPro" id="IPR036890">
    <property type="entry name" value="HATPase_C_sf"/>
</dbReference>
<feature type="transmembrane region" description="Helical" evidence="11">
    <location>
        <begin position="9"/>
        <end position="27"/>
    </location>
</feature>
<evidence type="ECO:0000256" key="1">
    <source>
        <dbReference type="ARBA" id="ARBA00000085"/>
    </source>
</evidence>
<dbReference type="InterPro" id="IPR000700">
    <property type="entry name" value="PAS-assoc_C"/>
</dbReference>
<accession>A0A290QEH0</accession>
<feature type="domain" description="PAC" evidence="15">
    <location>
        <begin position="411"/>
        <end position="463"/>
    </location>
</feature>
<feature type="domain" description="PAS" evidence="14">
    <location>
        <begin position="338"/>
        <end position="412"/>
    </location>
</feature>
<keyword evidence="8" id="KW-0902">Two-component regulatory system</keyword>
<dbReference type="SMART" id="SM00388">
    <property type="entry name" value="HisKA"/>
    <property type="match status" value="1"/>
</dbReference>
<keyword evidence="17" id="KW-1185">Reference proteome</keyword>
<dbReference type="Gene3D" id="3.30.565.10">
    <property type="entry name" value="Histidine kinase-like ATPase, C-terminal domain"/>
    <property type="match status" value="1"/>
</dbReference>
<feature type="domain" description="Response regulatory" evidence="13">
    <location>
        <begin position="721"/>
        <end position="838"/>
    </location>
</feature>
<keyword evidence="11" id="KW-0812">Transmembrane</keyword>
<keyword evidence="7" id="KW-0067">ATP-binding</keyword>
<feature type="domain" description="PAC" evidence="15">
    <location>
        <begin position="285"/>
        <end position="337"/>
    </location>
</feature>
<keyword evidence="11" id="KW-0472">Membrane</keyword>
<evidence type="ECO:0000259" key="14">
    <source>
        <dbReference type="PROSITE" id="PS50112"/>
    </source>
</evidence>
<dbReference type="PROSITE" id="PS50113">
    <property type="entry name" value="PAC"/>
    <property type="match status" value="2"/>
</dbReference>
<dbReference type="Gene3D" id="3.30.450.20">
    <property type="entry name" value="PAS domain"/>
    <property type="match status" value="3"/>
</dbReference>
<dbReference type="SMART" id="SM00387">
    <property type="entry name" value="HATPase_c"/>
    <property type="match status" value="1"/>
</dbReference>
<dbReference type="Pfam" id="PF08448">
    <property type="entry name" value="PAS_4"/>
    <property type="match status" value="1"/>
</dbReference>
<evidence type="ECO:0000259" key="15">
    <source>
        <dbReference type="PROSITE" id="PS50113"/>
    </source>
</evidence>
<dbReference type="Proteomes" id="UP000217265">
    <property type="component" value="Chromosome"/>
</dbReference>
<evidence type="ECO:0000256" key="6">
    <source>
        <dbReference type="ARBA" id="ARBA00022777"/>
    </source>
</evidence>
<evidence type="ECO:0000256" key="11">
    <source>
        <dbReference type="SAM" id="Phobius"/>
    </source>
</evidence>
<keyword evidence="5" id="KW-0547">Nucleotide-binding</keyword>
<feature type="modified residue" description="4-aspartylphosphate" evidence="9">
    <location>
        <position position="772"/>
    </location>
</feature>
<keyword evidence="4" id="KW-0808">Transferase</keyword>
<dbReference type="AlphaFoldDB" id="A0A290QEH0"/>
<dbReference type="EMBL" id="CP023344">
    <property type="protein sequence ID" value="ATC62741.1"/>
    <property type="molecule type" value="Genomic_DNA"/>
</dbReference>
<dbReference type="SUPFAM" id="SSF55874">
    <property type="entry name" value="ATPase domain of HSP90 chaperone/DNA topoisomerase II/histidine kinase"/>
    <property type="match status" value="1"/>
</dbReference>